<organism evidence="1 2">
    <name type="scientific">Parascardovia denticolens DSM 10105 = JCM 12538</name>
    <dbReference type="NCBI Taxonomy" id="864564"/>
    <lineage>
        <taxon>Bacteria</taxon>
        <taxon>Bacillati</taxon>
        <taxon>Actinomycetota</taxon>
        <taxon>Actinomycetes</taxon>
        <taxon>Bifidobacteriales</taxon>
        <taxon>Bifidobacteriaceae</taxon>
        <taxon>Parascardovia</taxon>
    </lineage>
</organism>
<comment type="caution">
    <text evidence="1">The sequence shown here is derived from an EMBL/GenBank/DDBJ whole genome shotgun (WGS) entry which is preliminary data.</text>
</comment>
<dbReference type="eggNOG" id="COG0626">
    <property type="taxonomic scope" value="Bacteria"/>
</dbReference>
<evidence type="ECO:0000313" key="1">
    <source>
        <dbReference type="EMBL" id="EFT83425.1"/>
    </source>
</evidence>
<dbReference type="HOGENOM" id="CLU_583750_0_0_11"/>
<accession>E6K0U4</accession>
<keyword evidence="2" id="KW-1185">Reference proteome</keyword>
<evidence type="ECO:0000313" key="2">
    <source>
        <dbReference type="Proteomes" id="UP000004946"/>
    </source>
</evidence>
<dbReference type="PATRIC" id="fig|864564.6.peg.1281"/>
<gene>
    <name evidence="1" type="ORF">HMPREF0620_0430</name>
</gene>
<dbReference type="AlphaFoldDB" id="E6K0U4"/>
<dbReference type="Proteomes" id="UP000004946">
    <property type="component" value="Chromosome"/>
</dbReference>
<sequence>MSPQESLIFEINRLNRIASQCIPDWYKCSRKEVLIEEQPKNEESVRRYAGQVKTALRRTVAERLCETDLSPQNGKCFELPSHNRLSYSYERNIDAAEFENRYSHRIQKQTGRTCPVVLFNCGMAAISVVLEEVFSILGSTKQREVRMLALSSYFESRLLLDRLGKNNGIRIVNSSASTFDLDEIGELDILFLESVIYDLSLSTEFANPRFLSNFHSPPKIVIIDSTLTPEAWGINEFLRKAKIIGVDTVIDLRSAVKLDQAGLELINLGVAEIYHLQESTLFYRFEERLRERRGITGRSLNLFSLACLDYHFILNPKYLYEHEALIAANNARFATNLYPKMNSGIFKKLHFPGIEMGKMGICPFSIIEMDESATIDDLSLVASVISWEAKRRHTSLTYGGSFGFIFPRFDIIISDKRVNSGFIKVSMGSCWGESGDRIMEIFQELSAFRTIDDLRKRYSGIPLAKLTI</sequence>
<proteinExistence type="predicted"/>
<name>E6K0U4_PARDN</name>
<protein>
    <submittedName>
        <fullName evidence="1">Uncharacterized protein</fullName>
    </submittedName>
</protein>
<dbReference type="KEGG" id="pdo:PSDT_1167"/>
<dbReference type="EMBL" id="AEON01000001">
    <property type="protein sequence ID" value="EFT83425.1"/>
    <property type="molecule type" value="Genomic_DNA"/>
</dbReference>
<reference evidence="1 2" key="1">
    <citation type="submission" date="2010-12" db="EMBL/GenBank/DDBJ databases">
        <authorList>
            <person name="Muzny D."/>
            <person name="Qin X."/>
            <person name="Buhay C."/>
            <person name="Dugan-Rocha S."/>
            <person name="Ding Y."/>
            <person name="Chen G."/>
            <person name="Hawes A."/>
            <person name="Holder M."/>
            <person name="Jhangiani S."/>
            <person name="Johnson A."/>
            <person name="Khan Z."/>
            <person name="Li Z."/>
            <person name="Liu W."/>
            <person name="Liu X."/>
            <person name="Perez L."/>
            <person name="Shen H."/>
            <person name="Wang Q."/>
            <person name="Watt J."/>
            <person name="Xi L."/>
            <person name="Xin Y."/>
            <person name="Zhou J."/>
            <person name="Deng J."/>
            <person name="Jiang H."/>
            <person name="Liu Y."/>
            <person name="Qu J."/>
            <person name="Song X.-Z."/>
            <person name="Zhang L."/>
            <person name="Villasana D."/>
            <person name="Johnson A."/>
            <person name="Liu J."/>
            <person name="Liyanage D."/>
            <person name="Lorensuhewa L."/>
            <person name="Robinson T."/>
            <person name="Song A."/>
            <person name="Song B.-B."/>
            <person name="Dinh H."/>
            <person name="Thornton R."/>
            <person name="Coyle M."/>
            <person name="Francisco L."/>
            <person name="Jackson L."/>
            <person name="Javaid M."/>
            <person name="Korchina V."/>
            <person name="Kovar C."/>
            <person name="Mata R."/>
            <person name="Mathew T."/>
            <person name="Ngo R."/>
            <person name="Nguyen L."/>
            <person name="Nguyen N."/>
            <person name="Okwuonu G."/>
            <person name="Ongeri F."/>
            <person name="Pham C."/>
            <person name="Simmons D."/>
            <person name="Wilczek-Boney K."/>
            <person name="Hale W."/>
            <person name="Jakkamsetti A."/>
            <person name="Pham P."/>
            <person name="Ruth R."/>
            <person name="San Lucas F."/>
            <person name="Warren J."/>
            <person name="Zhang J."/>
            <person name="Zhao Z."/>
            <person name="Zhou C."/>
            <person name="Zhu D."/>
            <person name="Lee S."/>
            <person name="Bess C."/>
            <person name="Blankenburg K."/>
            <person name="Forbes L."/>
            <person name="Fu Q."/>
            <person name="Gubbala S."/>
            <person name="Hirani K."/>
            <person name="Jayaseelan J.C."/>
            <person name="Lara F."/>
            <person name="Munidasa M."/>
            <person name="Palculict T."/>
            <person name="Patil S."/>
            <person name="Pu L.-L."/>
            <person name="Saada N."/>
            <person name="Tang L."/>
            <person name="Weissenberger G."/>
            <person name="Zhu Y."/>
            <person name="Hemphill L."/>
            <person name="Shang Y."/>
            <person name="Youmans B."/>
            <person name="Ayvaz T."/>
            <person name="Ross M."/>
            <person name="Santibanez J."/>
            <person name="Aqrawi P."/>
            <person name="Gross S."/>
            <person name="Joshi V."/>
            <person name="Fowler G."/>
            <person name="Nazareth L."/>
            <person name="Reid J."/>
            <person name="Worley K."/>
            <person name="Petrosino J."/>
            <person name="Highlander S."/>
            <person name="Gibbs R."/>
        </authorList>
    </citation>
    <scope>NUCLEOTIDE SEQUENCE [LARGE SCALE GENOMIC DNA]</scope>
    <source>
        <strain evidence="1 2">DSM 10105</strain>
    </source>
</reference>